<accession>A0A419VW05</accession>
<dbReference type="OrthoDB" id="5951444at2"/>
<feature type="domain" description="YdhG-like" evidence="1">
    <location>
        <begin position="26"/>
        <end position="131"/>
    </location>
</feature>
<reference evidence="2 3" key="1">
    <citation type="submission" date="2018-09" db="EMBL/GenBank/DDBJ databases">
        <title>Genomic Encyclopedia of Archaeal and Bacterial Type Strains, Phase II (KMG-II): from individual species to whole genera.</title>
        <authorList>
            <person name="Goeker M."/>
        </authorList>
    </citation>
    <scope>NUCLEOTIDE SEQUENCE [LARGE SCALE GENOMIC DNA]</scope>
    <source>
        <strain evidence="2 3">DSM 27148</strain>
    </source>
</reference>
<proteinExistence type="predicted"/>
<name>A0A419VW05_9BACT</name>
<dbReference type="AlphaFoldDB" id="A0A419VW05"/>
<dbReference type="InterPro" id="IPR014922">
    <property type="entry name" value="YdhG-like"/>
</dbReference>
<comment type="caution">
    <text evidence="2">The sequence shown here is derived from an EMBL/GenBank/DDBJ whole genome shotgun (WGS) entry which is preliminary data.</text>
</comment>
<gene>
    <name evidence="2" type="ORF">BC643_4016</name>
</gene>
<dbReference type="Proteomes" id="UP000283387">
    <property type="component" value="Unassembled WGS sequence"/>
</dbReference>
<dbReference type="SUPFAM" id="SSF159888">
    <property type="entry name" value="YdhG-like"/>
    <property type="match status" value="1"/>
</dbReference>
<dbReference type="RefSeq" id="WP_120275025.1">
    <property type="nucleotide sequence ID" value="NZ_RAPN01000004.1"/>
</dbReference>
<dbReference type="EMBL" id="RAPN01000004">
    <property type="protein sequence ID" value="RKD86325.1"/>
    <property type="molecule type" value="Genomic_DNA"/>
</dbReference>
<evidence type="ECO:0000313" key="2">
    <source>
        <dbReference type="EMBL" id="RKD86325.1"/>
    </source>
</evidence>
<evidence type="ECO:0000313" key="3">
    <source>
        <dbReference type="Proteomes" id="UP000283387"/>
    </source>
</evidence>
<protein>
    <submittedName>
        <fullName evidence="2">Uncharacterized protein DUF1801</fullName>
    </submittedName>
</protein>
<dbReference type="Pfam" id="PF08818">
    <property type="entry name" value="DUF1801"/>
    <property type="match status" value="1"/>
</dbReference>
<sequence length="140" mass="15981">MAELKTKANDQSVEAFLQKVEPTKKRDDSFKLLEMMKRLSGLEPTMWGESIVGFGTYHYKYASGREGNWFQIGFSPRKQNFSVYLMSCDAANDLSDELERLGKHKTGKACLYFNKLADIDTSVLEEMIVKALKILESKPK</sequence>
<organism evidence="2 3">
    <name type="scientific">Mangrovibacterium diazotrophicum</name>
    <dbReference type="NCBI Taxonomy" id="1261403"/>
    <lineage>
        <taxon>Bacteria</taxon>
        <taxon>Pseudomonadati</taxon>
        <taxon>Bacteroidota</taxon>
        <taxon>Bacteroidia</taxon>
        <taxon>Marinilabiliales</taxon>
        <taxon>Prolixibacteraceae</taxon>
        <taxon>Mangrovibacterium</taxon>
    </lineage>
</organism>
<evidence type="ECO:0000259" key="1">
    <source>
        <dbReference type="Pfam" id="PF08818"/>
    </source>
</evidence>
<keyword evidence="3" id="KW-1185">Reference proteome</keyword>